<sequence>MAANVSISIQVFSHVHPIDLFALVRTTKYLRKLLLSKGSLSVWDSAFALHRDVPPVPDTISHPKWTTMLFGPPRCDGCSVYPALVDFSFNERLYDSCINELFFSYEDAVFSLDGVFPDPLSYVLGTQKSDALYYPKSYFWTPEYNYEQLFRKADIEDFKAQVNLYRADIRGGVPNGQVMFDQFLTARRKFCAEKWKIAEAASMWARDAYNDCAVLDTSRWAIIERWKEYLMSLGHTSTDIAACDQDIHNFIKYNYIFSKSKKEFNKWRKQLERMVNDEMRVRLCRNTTTFYLTVVQPTFHPSLWSSLPPTSLILTHEPVQDHIALAQFGKFSWTDVAESINDFVNRWVTYSKTPMLKALELAGYNIAEGDLRSTINIAAMSVLICHNQLHQGLQRRALIGWESIVRHLGCLFDKSGACTFQSSLLSFSTIGHDIISTLVSSLNKDPTTVTVSDMDNDDRIFICGDCDLIRVGDDLGSYFYTWRQAVEHGVIENPGHTRFIPVSEEVKKGLVKRKPSFPDTSEAAWACNHCLQYRREPTKRATVIKHLNREYDSMPHNTTSEDRRRYVVFRRLDAAAAALSFTGAFGLLYLLAVYTNPVQTVD</sequence>
<gene>
    <name evidence="2" type="ORF">CVT24_005035</name>
</gene>
<keyword evidence="1" id="KW-1133">Transmembrane helix</keyword>
<evidence type="ECO:0008006" key="4">
    <source>
        <dbReference type="Google" id="ProtNLM"/>
    </source>
</evidence>
<dbReference type="AlphaFoldDB" id="A0A409YBB3"/>
<keyword evidence="1" id="KW-0812">Transmembrane</keyword>
<feature type="transmembrane region" description="Helical" evidence="1">
    <location>
        <begin position="572"/>
        <end position="594"/>
    </location>
</feature>
<evidence type="ECO:0000313" key="2">
    <source>
        <dbReference type="EMBL" id="PPR00294.1"/>
    </source>
</evidence>
<accession>A0A409YBB3</accession>
<dbReference type="OrthoDB" id="2823912at2759"/>
<organism evidence="2 3">
    <name type="scientific">Panaeolus cyanescens</name>
    <dbReference type="NCBI Taxonomy" id="181874"/>
    <lineage>
        <taxon>Eukaryota</taxon>
        <taxon>Fungi</taxon>
        <taxon>Dikarya</taxon>
        <taxon>Basidiomycota</taxon>
        <taxon>Agaricomycotina</taxon>
        <taxon>Agaricomycetes</taxon>
        <taxon>Agaricomycetidae</taxon>
        <taxon>Agaricales</taxon>
        <taxon>Agaricineae</taxon>
        <taxon>Galeropsidaceae</taxon>
        <taxon>Panaeolus</taxon>
    </lineage>
</organism>
<dbReference type="EMBL" id="NHTK01001320">
    <property type="protein sequence ID" value="PPR00294.1"/>
    <property type="molecule type" value="Genomic_DNA"/>
</dbReference>
<keyword evidence="3" id="KW-1185">Reference proteome</keyword>
<dbReference type="InParanoid" id="A0A409YBB3"/>
<keyword evidence="1" id="KW-0472">Membrane</keyword>
<protein>
    <recommendedName>
        <fullName evidence="4">F-box domain-containing protein</fullName>
    </recommendedName>
</protein>
<evidence type="ECO:0000313" key="3">
    <source>
        <dbReference type="Proteomes" id="UP000284842"/>
    </source>
</evidence>
<dbReference type="Proteomes" id="UP000284842">
    <property type="component" value="Unassembled WGS sequence"/>
</dbReference>
<reference evidence="2 3" key="1">
    <citation type="journal article" date="2018" name="Evol. Lett.">
        <title>Horizontal gene cluster transfer increased hallucinogenic mushroom diversity.</title>
        <authorList>
            <person name="Reynolds H.T."/>
            <person name="Vijayakumar V."/>
            <person name="Gluck-Thaler E."/>
            <person name="Korotkin H.B."/>
            <person name="Matheny P.B."/>
            <person name="Slot J.C."/>
        </authorList>
    </citation>
    <scope>NUCLEOTIDE SEQUENCE [LARGE SCALE GENOMIC DNA]</scope>
    <source>
        <strain evidence="2 3">2629</strain>
    </source>
</reference>
<comment type="caution">
    <text evidence="2">The sequence shown here is derived from an EMBL/GenBank/DDBJ whole genome shotgun (WGS) entry which is preliminary data.</text>
</comment>
<evidence type="ECO:0000256" key="1">
    <source>
        <dbReference type="SAM" id="Phobius"/>
    </source>
</evidence>
<name>A0A409YBB3_9AGAR</name>
<proteinExistence type="predicted"/>